<proteinExistence type="predicted"/>
<accession>A0A1K2INV1</accession>
<dbReference type="OrthoDB" id="8450256at2"/>
<evidence type="ECO:0000313" key="1">
    <source>
        <dbReference type="EMBL" id="SFZ93371.1"/>
    </source>
</evidence>
<dbReference type="EMBL" id="FPKV01000003">
    <property type="protein sequence ID" value="SFZ93371.1"/>
    <property type="molecule type" value="Genomic_DNA"/>
</dbReference>
<protein>
    <recommendedName>
        <fullName evidence="3">NACHT domain-containing protein</fullName>
    </recommendedName>
</protein>
<organism evidence="1 2">
    <name type="scientific">Flaviramulus basaltis</name>
    <dbReference type="NCBI Taxonomy" id="369401"/>
    <lineage>
        <taxon>Bacteria</taxon>
        <taxon>Pseudomonadati</taxon>
        <taxon>Bacteroidota</taxon>
        <taxon>Flavobacteriia</taxon>
        <taxon>Flavobacteriales</taxon>
        <taxon>Flavobacteriaceae</taxon>
        <taxon>Flaviramulus</taxon>
    </lineage>
</organism>
<sequence>MAKKGSDFEILAIDFLDKIFTELNYSVVRKRIQISGTQDGFDNLVEIVDGKYRSYNIYCECKDYTTELNYTNAFIKIPQLYTTHNDIDLMLFISPKRDFSNIFEETRNKPFLEILSNKDFKITFLSPETLVNEYFSLYPDIYKKTYSVNAPELSKDDRAMLLGKFDRFIFSSKNLNKIIVDERDRKKFIGKIKKPDFYIERTIRDSQNRKYFYEEKTNIDTLEKAIEQTNLGIVLLGNPGYGKSYELSRFAIDLWQNRDQTNLIPVFYVLKNFSSDSSIESLLPSNYKFIHNIVLILDGVDEIENIIDFSNKLRNFIAQNSEYIDNSKMKFLISCRTNVYKKFIKNISNFDINFLNEINLPSALSFLRKKFDLKITEHKDFDIQQHRELLENPFYLELIGSNFQKEKVLLTNKAVLIDKYVDSRLEDDRKNKYQNDINFDTDKTISYTQRAAFALEAMQKPFLTSLEIKKVIKLDVKEFSKNPFIEENLDGSWSFVKKNIQEYFVARLLQDLSFNEIISFITIDKNTNKVHPTWYNVLTFMLNLELDKTKHDALVDCLLNNDFEILFNADSNRISKDIRTKVLQDFFIKKCVNETLWINDAKRIASFSQTDSNINYLIRKLKDTKIHRRARVSAVTLISHMEIGNDFHDELKKLILDILKEEKSNSEEDVYLKQEVISLSKSLNLNNDIDFFNQIIRLMSDNDAKEIVSAIVTSVPTKSVETNIHYFLDILDKAIGNKQWKTKSKYNSIYSRKESLFDLFKRIETPEILLIIYSFCIQRYKFPINERLIKDFSKHIELIFKGKTEHYETLTGIISDAVINNKIRYYEDDSILGIINSCKIGHQIFKIVLNKIQGNSFSKHFLSFLVKESNFHEIIDMYNRNILNDDFIREFRNVLSHRSMDLSIRFEQMVESKTTYRFKEKITIEEALENKKFWKSHNQKNFDVLFDIDEITNQIVKLYNYYNVENLNFKKINEIDDDYWGNLELQKLVYSNVKSLFYEFFRDYYPENKNLNINVVHDAIISMQNNIVHHIVSKIPTENGDVNISESQVAFLEAWCMSKTNEANIYFKNHLFVKQSWNPQKYILCEDIYKIQQHYNFNLDDELLLNMLWFNHKANGINIDYMNTHIRIEKINQRILDNLKKGIPNKLSFLNHIRYCIENNVQFEHLNIDVKGKIYTLIEKDTYYANNLIELCFSEDINTLIEFLNYDGKTDNYAIFLNNIMDLLIKKGEGKIADAFIIKNYSNLIKENIYTEIDLIKKLITLNNPTVFNRLLILYNNQLKKSISEVYEFRDSESSKYTNNTALKDLFKIIELCLIHPNIKNVSGRFDDPLRFSCETIVNICKTNTINTTIDAISIIESLEQIIIKSKNVDLFYFYKLKNDLQEIYLAHKSKPYQFNEVLKVLDNYKYLFIV</sequence>
<evidence type="ECO:0000313" key="2">
    <source>
        <dbReference type="Proteomes" id="UP000182544"/>
    </source>
</evidence>
<name>A0A1K2INV1_9FLAO</name>
<reference evidence="1 2" key="1">
    <citation type="submission" date="2016-10" db="EMBL/GenBank/DDBJ databases">
        <authorList>
            <person name="de Groot N.N."/>
        </authorList>
    </citation>
    <scope>NUCLEOTIDE SEQUENCE [LARGE SCALE GENOMIC DNA]</scope>
    <source>
        <strain evidence="1 2">DSM 18180</strain>
    </source>
</reference>
<gene>
    <name evidence="1" type="ORF">SAMN05428642_10395</name>
</gene>
<dbReference type="RefSeq" id="WP_072402743.1">
    <property type="nucleotide sequence ID" value="NZ_FPKV01000003.1"/>
</dbReference>
<evidence type="ECO:0008006" key="3">
    <source>
        <dbReference type="Google" id="ProtNLM"/>
    </source>
</evidence>
<dbReference type="Proteomes" id="UP000182544">
    <property type="component" value="Unassembled WGS sequence"/>
</dbReference>
<keyword evidence="2" id="KW-1185">Reference proteome</keyword>